<keyword evidence="1" id="KW-1133">Transmembrane helix</keyword>
<dbReference type="EMBL" id="JACEIK010004956">
    <property type="protein sequence ID" value="MCD9646909.1"/>
    <property type="molecule type" value="Genomic_DNA"/>
</dbReference>
<accession>A0ABS8VJL4</accession>
<evidence type="ECO:0000313" key="2">
    <source>
        <dbReference type="EMBL" id="MCD9646909.1"/>
    </source>
</evidence>
<keyword evidence="3" id="KW-1185">Reference proteome</keyword>
<name>A0ABS8VJL4_DATST</name>
<evidence type="ECO:0000313" key="3">
    <source>
        <dbReference type="Proteomes" id="UP000823775"/>
    </source>
</evidence>
<reference evidence="2 3" key="1">
    <citation type="journal article" date="2021" name="BMC Genomics">
        <title>Datura genome reveals duplications of psychoactive alkaloid biosynthetic genes and high mutation rate following tissue culture.</title>
        <authorList>
            <person name="Rajewski A."/>
            <person name="Carter-House D."/>
            <person name="Stajich J."/>
            <person name="Litt A."/>
        </authorList>
    </citation>
    <scope>NUCLEOTIDE SEQUENCE [LARGE SCALE GENOMIC DNA]</scope>
    <source>
        <strain evidence="2">AR-01</strain>
    </source>
</reference>
<sequence>ERAIAFRISAKGMGFSSFLFTLYILDYTEGNHRVQVTFRINWVLGLYDNTNFPKRVLERLICSSVLLLLNTLLLISWIDWKMAGGGDHSHGETSGLRYGDERPISPRIEVATLVSPSP</sequence>
<feature type="transmembrane region" description="Helical" evidence="1">
    <location>
        <begin position="60"/>
        <end position="78"/>
    </location>
</feature>
<proteinExistence type="predicted"/>
<comment type="caution">
    <text evidence="2">The sequence shown here is derived from an EMBL/GenBank/DDBJ whole genome shotgun (WGS) entry which is preliminary data.</text>
</comment>
<protein>
    <submittedName>
        <fullName evidence="2">Uncharacterized protein</fullName>
    </submittedName>
</protein>
<evidence type="ECO:0000256" key="1">
    <source>
        <dbReference type="SAM" id="Phobius"/>
    </source>
</evidence>
<gene>
    <name evidence="2" type="ORF">HAX54_037160</name>
</gene>
<keyword evidence="1" id="KW-0812">Transmembrane</keyword>
<dbReference type="Proteomes" id="UP000823775">
    <property type="component" value="Unassembled WGS sequence"/>
</dbReference>
<keyword evidence="1" id="KW-0472">Membrane</keyword>
<feature type="non-terminal residue" evidence="2">
    <location>
        <position position="1"/>
    </location>
</feature>
<organism evidence="2 3">
    <name type="scientific">Datura stramonium</name>
    <name type="common">Jimsonweed</name>
    <name type="synonym">Common thornapple</name>
    <dbReference type="NCBI Taxonomy" id="4076"/>
    <lineage>
        <taxon>Eukaryota</taxon>
        <taxon>Viridiplantae</taxon>
        <taxon>Streptophyta</taxon>
        <taxon>Embryophyta</taxon>
        <taxon>Tracheophyta</taxon>
        <taxon>Spermatophyta</taxon>
        <taxon>Magnoliopsida</taxon>
        <taxon>eudicotyledons</taxon>
        <taxon>Gunneridae</taxon>
        <taxon>Pentapetalae</taxon>
        <taxon>asterids</taxon>
        <taxon>lamiids</taxon>
        <taxon>Solanales</taxon>
        <taxon>Solanaceae</taxon>
        <taxon>Solanoideae</taxon>
        <taxon>Datureae</taxon>
        <taxon>Datura</taxon>
    </lineage>
</organism>